<dbReference type="InterPro" id="IPR014755">
    <property type="entry name" value="Cu-Rt/internalin_Ig-like"/>
</dbReference>
<evidence type="ECO:0000256" key="2">
    <source>
        <dbReference type="SAM" id="SignalP"/>
    </source>
</evidence>
<feature type="chain" id="PRO_5017402599" description="SbsA Ig-like domain-containing protein" evidence="2">
    <location>
        <begin position="21"/>
        <end position="552"/>
    </location>
</feature>
<evidence type="ECO:0000259" key="3">
    <source>
        <dbReference type="Pfam" id="PF13205"/>
    </source>
</evidence>
<dbReference type="AlphaFoldDB" id="A0A396Z8I5"/>
<keyword evidence="1 2" id="KW-0732">Signal</keyword>
<feature type="signal peptide" evidence="2">
    <location>
        <begin position="1"/>
        <end position="20"/>
    </location>
</feature>
<dbReference type="PROSITE" id="PS51257">
    <property type="entry name" value="PROKAR_LIPOPROTEIN"/>
    <property type="match status" value="1"/>
</dbReference>
<feature type="domain" description="SbsA Ig-like" evidence="3">
    <location>
        <begin position="156"/>
        <end position="256"/>
    </location>
</feature>
<dbReference type="OrthoDB" id="336683at2"/>
<evidence type="ECO:0000313" key="5">
    <source>
        <dbReference type="Proteomes" id="UP000265798"/>
    </source>
</evidence>
<dbReference type="InterPro" id="IPR032812">
    <property type="entry name" value="SbsA_Ig"/>
</dbReference>
<evidence type="ECO:0000313" key="4">
    <source>
        <dbReference type="EMBL" id="RHX91691.1"/>
    </source>
</evidence>
<feature type="domain" description="SbsA Ig-like" evidence="3">
    <location>
        <begin position="295"/>
        <end position="375"/>
    </location>
</feature>
<reference evidence="5" key="1">
    <citation type="submission" date="2018-05" db="EMBL/GenBank/DDBJ databases">
        <title>Leptospira yasudae sp. nov. and Leptospira stimsonii sp. nov., two pathogenic species of the genus Leptospira isolated from environmental sources.</title>
        <authorList>
            <person name="Casanovas-Massana A."/>
            <person name="Hamond C."/>
            <person name="Santos L.A."/>
            <person name="Hacker K.P."/>
            <person name="Balassiano I."/>
            <person name="Medeiros M.A."/>
            <person name="Reis M.G."/>
            <person name="Ko A.I."/>
            <person name="Wunder E.A."/>
        </authorList>
    </citation>
    <scope>NUCLEOTIDE SEQUENCE [LARGE SCALE GENOMIC DNA]</scope>
    <source>
        <strain evidence="5">Yale</strain>
    </source>
</reference>
<evidence type="ECO:0000256" key="1">
    <source>
        <dbReference type="ARBA" id="ARBA00022729"/>
    </source>
</evidence>
<dbReference type="Gene3D" id="2.60.40.1220">
    <property type="match status" value="1"/>
</dbReference>
<protein>
    <recommendedName>
        <fullName evidence="3">SbsA Ig-like domain-containing protein</fullName>
    </recommendedName>
</protein>
<gene>
    <name evidence="4" type="ORF">DLM75_00045</name>
</gene>
<proteinExistence type="predicted"/>
<dbReference type="RefSeq" id="WP_118966548.1">
    <property type="nucleotide sequence ID" value="NZ_QHCT01000001.1"/>
</dbReference>
<sequence length="552" mass="60071">MVRYIIMKYLGHTFAFILLACQFTVGCSQFLDNASGPLDFLPALHVLGDSSPPFIEMSSPGQGLSGVDPNSEIFILFSKNMNKPYTEGAFSLSNNGVNQDGTFRWIDRAMIFKPTKALTSPGLYTYLVSRSRAESDMGVNLLDDLRVNFSFSTDLSTPKIVTTVPQDGSTGIPIDSKITIEFNKPIDIASLYSGISIRPDVPLDFLNVSVSNGDTRFVFTPKQELVFGTIYTVTIPNTVRDQAGNTLTTAYTFSFTVGNDFQVPDLTQVSFQNTSISVPAAPDIVVPGEFIVTSGLNKDKPIFLDFTEEVKLSSVSDGVQVSPSVPFSVSSANPTNTRFRLDFLQPLDLSRVYTLTVSNTIVDLQNNKLRKNYTYFLKVKGSYSQKIRVKGIYSEAAFTRIFLTNQINIPGGGATPLSQGVCVPSPPSVDNCTQPIFIRFCYGESDLDPDLDTTCLTPGTLTGDTQSKILLSSVRVTLTREFGSGTTINEFIGNLTDATPVIFAPGIFAFGTSAFGLGKGATYLLRVSGGTNGVKDNHGNTMDNDYTVRLRF</sequence>
<feature type="domain" description="SbsA Ig-like" evidence="3">
    <location>
        <begin position="49"/>
        <end position="153"/>
    </location>
</feature>
<name>A0A396Z8I5_9LEPT</name>
<accession>A0A396Z8I5</accession>
<dbReference type="EMBL" id="QHCT01000001">
    <property type="protein sequence ID" value="RHX91691.1"/>
    <property type="molecule type" value="Genomic_DNA"/>
</dbReference>
<comment type="caution">
    <text evidence="4">The sequence shown here is derived from an EMBL/GenBank/DDBJ whole genome shotgun (WGS) entry which is preliminary data.</text>
</comment>
<dbReference type="Pfam" id="PF13205">
    <property type="entry name" value="Big_5"/>
    <property type="match status" value="3"/>
</dbReference>
<organism evidence="4 5">
    <name type="scientific">Leptospira stimsonii</name>
    <dbReference type="NCBI Taxonomy" id="2202203"/>
    <lineage>
        <taxon>Bacteria</taxon>
        <taxon>Pseudomonadati</taxon>
        <taxon>Spirochaetota</taxon>
        <taxon>Spirochaetia</taxon>
        <taxon>Leptospirales</taxon>
        <taxon>Leptospiraceae</taxon>
        <taxon>Leptospira</taxon>
    </lineage>
</organism>
<dbReference type="Proteomes" id="UP000265798">
    <property type="component" value="Unassembled WGS sequence"/>
</dbReference>
<dbReference type="Gene3D" id="2.60.40.3710">
    <property type="match status" value="1"/>
</dbReference>